<organism evidence="2 3">
    <name type="scientific">Phocaeicola sartorii</name>
    <dbReference type="NCBI Taxonomy" id="671267"/>
    <lineage>
        <taxon>Bacteria</taxon>
        <taxon>Pseudomonadati</taxon>
        <taxon>Bacteroidota</taxon>
        <taxon>Bacteroidia</taxon>
        <taxon>Bacteroidales</taxon>
        <taxon>Bacteroidaceae</taxon>
        <taxon>Phocaeicola</taxon>
    </lineage>
</organism>
<dbReference type="Proteomes" id="UP000310760">
    <property type="component" value="Unassembled WGS sequence"/>
</dbReference>
<dbReference type="PROSITE" id="PS51257">
    <property type="entry name" value="PROKAR_LIPOPROTEIN"/>
    <property type="match status" value="1"/>
</dbReference>
<feature type="chain" id="PRO_5020658453" evidence="1">
    <location>
        <begin position="31"/>
        <end position="150"/>
    </location>
</feature>
<reference evidence="2 3" key="1">
    <citation type="submission" date="2019-04" db="EMBL/GenBank/DDBJ databases">
        <title>Microbes associate with the intestines of laboratory mice.</title>
        <authorList>
            <person name="Navarre W."/>
            <person name="Wong E."/>
            <person name="Huang K."/>
            <person name="Tropini C."/>
            <person name="Ng K."/>
            <person name="Yu B."/>
        </authorList>
    </citation>
    <scope>NUCLEOTIDE SEQUENCE [LARGE SCALE GENOMIC DNA]</scope>
    <source>
        <strain evidence="2 3">NM22_B1</strain>
    </source>
</reference>
<evidence type="ECO:0000256" key="1">
    <source>
        <dbReference type="SAM" id="SignalP"/>
    </source>
</evidence>
<feature type="signal peptide" evidence="1">
    <location>
        <begin position="1"/>
        <end position="30"/>
    </location>
</feature>
<gene>
    <name evidence="2" type="ORF">E5339_10410</name>
</gene>
<dbReference type="NCBIfam" id="TIGR04134">
    <property type="entry name" value="lipo_with_rSAM"/>
    <property type="match status" value="1"/>
</dbReference>
<evidence type="ECO:0000313" key="2">
    <source>
        <dbReference type="EMBL" id="TGY70310.1"/>
    </source>
</evidence>
<name>A0A4S2FMN9_9BACT</name>
<dbReference type="EMBL" id="SRYJ01000020">
    <property type="protein sequence ID" value="TGY70310.1"/>
    <property type="molecule type" value="Genomic_DNA"/>
</dbReference>
<protein>
    <submittedName>
        <fullName evidence="2">Uncharacterized protein</fullName>
    </submittedName>
</protein>
<accession>A0A4S2FMN9</accession>
<evidence type="ECO:0000313" key="3">
    <source>
        <dbReference type="Proteomes" id="UP000310760"/>
    </source>
</evidence>
<dbReference type="RefSeq" id="WP_135951570.1">
    <property type="nucleotide sequence ID" value="NZ_CAKOCL010000047.1"/>
</dbReference>
<proteinExistence type="predicted"/>
<comment type="caution">
    <text evidence="2">The sequence shown here is derived from an EMBL/GenBank/DDBJ whole genome shotgun (WGS) entry which is preliminary data.</text>
</comment>
<keyword evidence="1" id="KW-0732">Signal</keyword>
<sequence>MRTNMNAKKKTLMYRLLSGALVLLGFSACSDEEEELICMYGTIAKHYIRSLVTDADEKPIEGIRTVLEYKGINGELVRDTTYTNAKGRTEQDLSGGMDDLETAKAKLTFEDVDGVKNGSFKSHTVEVSIKDTYFGREEIRVKLEERESDE</sequence>
<dbReference type="InterPro" id="IPR026403">
    <property type="entry name" value="Lipo_with_rSAM"/>
</dbReference>
<dbReference type="AlphaFoldDB" id="A0A4S2FMN9"/>